<dbReference type="InterPro" id="IPR013207">
    <property type="entry name" value="LGFP"/>
</dbReference>
<gene>
    <name evidence="4" type="ORF">L0M17_06725</name>
</gene>
<dbReference type="InterPro" id="IPR017853">
    <property type="entry name" value="GH"/>
</dbReference>
<dbReference type="InterPro" id="IPR002053">
    <property type="entry name" value="Glyco_hydro_25"/>
</dbReference>
<name>A0ABS9TZI4_9MICC</name>
<dbReference type="PROSITE" id="PS51904">
    <property type="entry name" value="GLYCOSYL_HYDROL_F25_2"/>
    <property type="match status" value="1"/>
</dbReference>
<evidence type="ECO:0000256" key="3">
    <source>
        <dbReference type="ARBA" id="ARBA00023295"/>
    </source>
</evidence>
<dbReference type="Pfam" id="PF01183">
    <property type="entry name" value="Glyco_hydro_25"/>
    <property type="match status" value="1"/>
</dbReference>
<protein>
    <submittedName>
        <fullName evidence="4">Lysozyme M1</fullName>
    </submittedName>
</protein>
<keyword evidence="3" id="KW-0326">Glycosidase</keyword>
<organism evidence="4 5">
    <name type="scientific">Sinomonas terrae</name>
    <dbReference type="NCBI Taxonomy" id="2908838"/>
    <lineage>
        <taxon>Bacteria</taxon>
        <taxon>Bacillati</taxon>
        <taxon>Actinomycetota</taxon>
        <taxon>Actinomycetes</taxon>
        <taxon>Micrococcales</taxon>
        <taxon>Micrococcaceae</taxon>
        <taxon>Sinomonas</taxon>
    </lineage>
</organism>
<comment type="caution">
    <text evidence="4">The sequence shown here is derived from an EMBL/GenBank/DDBJ whole genome shotgun (WGS) entry which is preliminary data.</text>
</comment>
<dbReference type="Pfam" id="PF08310">
    <property type="entry name" value="LGFP"/>
    <property type="match status" value="11"/>
</dbReference>
<dbReference type="InterPro" id="IPR018077">
    <property type="entry name" value="Glyco_hydro_fam25_subgr"/>
</dbReference>
<dbReference type="PANTHER" id="PTHR34135:SF2">
    <property type="entry name" value="LYSOZYME"/>
    <property type="match status" value="1"/>
</dbReference>
<dbReference type="EMBL" id="JAKZBV010000001">
    <property type="protein sequence ID" value="MCH6469682.1"/>
    <property type="molecule type" value="Genomic_DNA"/>
</dbReference>
<dbReference type="SMART" id="SM00641">
    <property type="entry name" value="Glyco_25"/>
    <property type="match status" value="1"/>
</dbReference>
<proteinExistence type="inferred from homology"/>
<accession>A0ABS9TZI4</accession>
<evidence type="ECO:0000313" key="5">
    <source>
        <dbReference type="Proteomes" id="UP001202922"/>
    </source>
</evidence>
<dbReference type="PANTHER" id="PTHR34135">
    <property type="entry name" value="LYSOZYME"/>
    <property type="match status" value="1"/>
</dbReference>
<evidence type="ECO:0000313" key="4">
    <source>
        <dbReference type="EMBL" id="MCH6469682.1"/>
    </source>
</evidence>
<dbReference type="RefSeq" id="WP_241053100.1">
    <property type="nucleotide sequence ID" value="NZ_JAKZBV010000001.1"/>
</dbReference>
<dbReference type="Proteomes" id="UP001202922">
    <property type="component" value="Unassembled WGS sequence"/>
</dbReference>
<comment type="similarity">
    <text evidence="1">Belongs to the glycosyl hydrolase 25 family.</text>
</comment>
<sequence>MGQVNPQNPKQMGSPAKGAAVSVMASSWQPGWGVSGVDVSAYQAAYANGQWSDTTDWGGQWNQGVRFAYVKASEGNYYTNQAFSQQYSNAQSVGMIRGAYHFAIPNWSSGANQAQYFVQNGGGWSPDGITMPPVLDIEYNPYAGQTINGVYMGDTCYSMAGSAMVNWISDFSNTMLSLTGRRPMIYTTADWWNSCTGNYGGFGNNPLWVAAYNQSGPPLPAGWPAFSVWQYSSSGPFVGDSNAWNGDYPSLQRFATYGDTNPSAAIGSVAGGANIGSQTTGVVGGLVNSGAYQNFQNGAIIWSSASGPQVSPNGPIRSAWQSSGFETGPLGYPTTGVVGGLVNGGNYENFQNGAIIWSPTSGAELSPNGPIRSLWQTTGFEQGVLGYPTSNVVTGLANGGSYQNFQNGAILYSPATAAQLSPSGPVRTAWLNSGAEQGPLAYPTSGVVTGLVNGGTYQNYQNGAIIWSQTTGAQLSPSGPVRTAWLNSGAEKGPLAYPTTGVVTGLVNGGTYQNYQNGAIIWSQATGAQLSPSGPIRTYWLNSGGEQGPLGYPTTGQICGLTNGGCYQNFQNGAILYSPATGAQLSPSGPIRTAWLNSGAEKGPLAYPTTGVVTGLVNGGTYQNYQNGAIIWSEVTGAQLSPNGPVRSAWLNSGAEKGPLAYPTTGVVTGLVNGGTYQNYQNGAIIWSQATGAELSPNGPIRTAWLNSGGEQGPLGYPTTGQVCGLTNGGCYQNFQNGAIVWSQASGAEFSPNGPIRTAWLNSGAEKGPLAYPTTGVVTGLVNGGTYQNYQIGAIIWSPATGAQLSPNGPIRTYWLNSGAERGRYGYPTSSQTCNSTATSCSQSFQSGTISWSSTSGIKG</sequence>
<keyword evidence="5" id="KW-1185">Reference proteome</keyword>
<evidence type="ECO:0000256" key="1">
    <source>
        <dbReference type="ARBA" id="ARBA00010646"/>
    </source>
</evidence>
<dbReference type="SUPFAM" id="SSF51445">
    <property type="entry name" value="(Trans)glycosidases"/>
    <property type="match status" value="1"/>
</dbReference>
<reference evidence="4 5" key="1">
    <citation type="submission" date="2022-03" db="EMBL/GenBank/DDBJ databases">
        <title>Sinomonas sp. isolated from a soil.</title>
        <authorList>
            <person name="Han J."/>
            <person name="Kim D.-U."/>
        </authorList>
    </citation>
    <scope>NUCLEOTIDE SEQUENCE [LARGE SCALE GENOMIC DNA]</scope>
    <source>
        <strain evidence="4 5">5-5</strain>
    </source>
</reference>
<keyword evidence="2" id="KW-0378">Hydrolase</keyword>
<evidence type="ECO:0000256" key="2">
    <source>
        <dbReference type="ARBA" id="ARBA00022801"/>
    </source>
</evidence>
<dbReference type="Gene3D" id="3.20.20.80">
    <property type="entry name" value="Glycosidases"/>
    <property type="match status" value="1"/>
</dbReference>